<name>A0A2P2QXS4_RHIMU</name>
<dbReference type="AlphaFoldDB" id="A0A2P2QXS4"/>
<proteinExistence type="predicted"/>
<protein>
    <submittedName>
        <fullName evidence="1">Uncharacterized protein</fullName>
    </submittedName>
</protein>
<sequence>MYPSSKLAAGILILWLNNFNVNLIEM</sequence>
<evidence type="ECO:0000313" key="1">
    <source>
        <dbReference type="EMBL" id="MBX71747.1"/>
    </source>
</evidence>
<reference evidence="1" key="1">
    <citation type="submission" date="2018-02" db="EMBL/GenBank/DDBJ databases">
        <title>Rhizophora mucronata_Transcriptome.</title>
        <authorList>
            <person name="Meera S.P."/>
            <person name="Sreeshan A."/>
            <person name="Augustine A."/>
        </authorList>
    </citation>
    <scope>NUCLEOTIDE SEQUENCE</scope>
    <source>
        <tissue evidence="1">Leaf</tissue>
    </source>
</reference>
<dbReference type="EMBL" id="GGEC01091263">
    <property type="protein sequence ID" value="MBX71747.1"/>
    <property type="molecule type" value="Transcribed_RNA"/>
</dbReference>
<accession>A0A2P2QXS4</accession>
<organism evidence="1">
    <name type="scientific">Rhizophora mucronata</name>
    <name type="common">Asiatic mangrove</name>
    <dbReference type="NCBI Taxonomy" id="61149"/>
    <lineage>
        <taxon>Eukaryota</taxon>
        <taxon>Viridiplantae</taxon>
        <taxon>Streptophyta</taxon>
        <taxon>Embryophyta</taxon>
        <taxon>Tracheophyta</taxon>
        <taxon>Spermatophyta</taxon>
        <taxon>Magnoliopsida</taxon>
        <taxon>eudicotyledons</taxon>
        <taxon>Gunneridae</taxon>
        <taxon>Pentapetalae</taxon>
        <taxon>rosids</taxon>
        <taxon>fabids</taxon>
        <taxon>Malpighiales</taxon>
        <taxon>Rhizophoraceae</taxon>
        <taxon>Rhizophora</taxon>
    </lineage>
</organism>